<dbReference type="PANTHER" id="PTHR28637:SF1">
    <property type="entry name" value="DNA REPLICATION FACTOR CDT1"/>
    <property type="match status" value="1"/>
</dbReference>
<accession>A0AAV2JQY0</accession>
<dbReference type="GO" id="GO:0003677">
    <property type="term" value="F:DNA binding"/>
    <property type="evidence" value="ECO:0007669"/>
    <property type="project" value="InterPro"/>
</dbReference>
<dbReference type="InterPro" id="IPR038090">
    <property type="entry name" value="Cdt1_C_WH_dom_sf"/>
</dbReference>
<dbReference type="GO" id="GO:0030174">
    <property type="term" value="P:regulation of DNA-templated DNA replication initiation"/>
    <property type="evidence" value="ECO:0007669"/>
    <property type="project" value="InterPro"/>
</dbReference>
<organism evidence="5 6">
    <name type="scientific">Knipowitschia caucasica</name>
    <name type="common">Caucasian dwarf goby</name>
    <name type="synonym">Pomatoschistus caucasicus</name>
    <dbReference type="NCBI Taxonomy" id="637954"/>
    <lineage>
        <taxon>Eukaryota</taxon>
        <taxon>Metazoa</taxon>
        <taxon>Chordata</taxon>
        <taxon>Craniata</taxon>
        <taxon>Vertebrata</taxon>
        <taxon>Euteleostomi</taxon>
        <taxon>Actinopterygii</taxon>
        <taxon>Neopterygii</taxon>
        <taxon>Teleostei</taxon>
        <taxon>Neoteleostei</taxon>
        <taxon>Acanthomorphata</taxon>
        <taxon>Gobiaria</taxon>
        <taxon>Gobiiformes</taxon>
        <taxon>Gobioidei</taxon>
        <taxon>Gobiidae</taxon>
        <taxon>Gobiinae</taxon>
        <taxon>Knipowitschia</taxon>
    </lineage>
</organism>
<dbReference type="GO" id="GO:0070182">
    <property type="term" value="F:DNA polymerase binding"/>
    <property type="evidence" value="ECO:0007669"/>
    <property type="project" value="TreeGrafter"/>
</dbReference>
<reference evidence="5 6" key="1">
    <citation type="submission" date="2024-04" db="EMBL/GenBank/DDBJ databases">
        <authorList>
            <person name="Waldvogel A.-M."/>
            <person name="Schoenle A."/>
        </authorList>
    </citation>
    <scope>NUCLEOTIDE SEQUENCE [LARGE SCALE GENOMIC DNA]</scope>
</reference>
<evidence type="ECO:0000256" key="3">
    <source>
        <dbReference type="SAM" id="MobiDB-lite"/>
    </source>
</evidence>
<sequence>MSQARVTDFFAQRKKCAGPTKAKLRSSRAPSVSDQDFHSSVHKEFVRVIDEAAGLEPCAAEQGSPHTPNRTSEDVQFDLGAAVFSATTDHSTAKKSRPADHKPPRRTARKRLQLPQHPAPNHKERIRSPSPQQSCQDSGKQASTAPRASGSKGLSHEELSALKARLQGIKKLAGTLSTSAPTPEPAASPQPSVKTISLTSAEATASPQPSSQDKELKKTLNRAKELAAKAQKRKVVSKDSEPAETQSDVLPAFQKYHTLAQAVPPGLSLPYPYKVLAEMFRCMDTVVAMLFNRSETPTFMKIKKGVQDMMHKRFEESHVGQILTVFPEAYTLRQENNIPTFNNSVRKGSYQLTVEPVIRDDCGSRPTLTSTRLLERRHIFHHNLISLVKQHHKAFLSSLDPPLSVPEDKLSRWHPRFNVDTVPPVADSALPLPPQTERLTTAQEVLDKARALMTPKMERALVSVALKSAEKTVEDKAAPVPVCPASTQTPATLKGVSQSLLERIRAKEAQKLQAAMTRNPEQDERLLMMSRLGELARILRNVFVAEKKPALIMEAACNRMVASYTSALSTGEMEKHIHLLAEVASDWLTIVSIRKDFYLKLNKSMELSVVQDKLRMRLKEEERL</sequence>
<proteinExistence type="inferred from homology"/>
<feature type="region of interest" description="Disordered" evidence="3">
    <location>
        <begin position="56"/>
        <end position="156"/>
    </location>
</feature>
<name>A0AAV2JQY0_KNICA</name>
<dbReference type="GO" id="GO:0000076">
    <property type="term" value="P:DNA replication checkpoint signaling"/>
    <property type="evidence" value="ECO:0007669"/>
    <property type="project" value="TreeGrafter"/>
</dbReference>
<evidence type="ECO:0000259" key="4">
    <source>
        <dbReference type="SMART" id="SM01075"/>
    </source>
</evidence>
<dbReference type="InterPro" id="IPR014939">
    <property type="entry name" value="CDT1_Gemini-bd-like"/>
</dbReference>
<gene>
    <name evidence="5" type="ORF">KC01_LOCUS9038</name>
</gene>
<protein>
    <recommendedName>
        <fullName evidence="4">CDT1 Geminin-binding domain-containing protein</fullName>
    </recommendedName>
</protein>
<keyword evidence="2" id="KW-0131">Cell cycle</keyword>
<dbReference type="InterPro" id="IPR032054">
    <property type="entry name" value="Cdt1_C"/>
</dbReference>
<dbReference type="InterPro" id="IPR036390">
    <property type="entry name" value="WH_DNA-bd_sf"/>
</dbReference>
<keyword evidence="6" id="KW-1185">Reference proteome</keyword>
<evidence type="ECO:0000256" key="2">
    <source>
        <dbReference type="ARBA" id="ARBA00023306"/>
    </source>
</evidence>
<evidence type="ECO:0000313" key="6">
    <source>
        <dbReference type="Proteomes" id="UP001497482"/>
    </source>
</evidence>
<dbReference type="GO" id="GO:0000278">
    <property type="term" value="P:mitotic cell cycle"/>
    <property type="evidence" value="ECO:0007669"/>
    <property type="project" value="TreeGrafter"/>
</dbReference>
<dbReference type="SMART" id="SM01075">
    <property type="entry name" value="CDT1"/>
    <property type="match status" value="1"/>
</dbReference>
<dbReference type="CDD" id="cd08674">
    <property type="entry name" value="Cdt1_m"/>
    <property type="match status" value="1"/>
</dbReference>
<dbReference type="EMBL" id="OZ035835">
    <property type="protein sequence ID" value="CAL1577734.1"/>
    <property type="molecule type" value="Genomic_DNA"/>
</dbReference>
<dbReference type="GO" id="GO:0005634">
    <property type="term" value="C:nucleus"/>
    <property type="evidence" value="ECO:0007669"/>
    <property type="project" value="TreeGrafter"/>
</dbReference>
<dbReference type="SUPFAM" id="SSF46785">
    <property type="entry name" value="Winged helix' DNA-binding domain"/>
    <property type="match status" value="1"/>
</dbReference>
<feature type="domain" description="CDT1 Geminin-binding" evidence="4">
    <location>
        <begin position="269"/>
        <end position="432"/>
    </location>
</feature>
<feature type="compositionally biased region" description="Basic residues" evidence="3">
    <location>
        <begin position="103"/>
        <end position="112"/>
    </location>
</feature>
<dbReference type="Pfam" id="PF08839">
    <property type="entry name" value="CDT1"/>
    <property type="match status" value="1"/>
</dbReference>
<dbReference type="GO" id="GO:0071163">
    <property type="term" value="P:DNA replication preinitiation complex assembly"/>
    <property type="evidence" value="ECO:0007669"/>
    <property type="project" value="InterPro"/>
</dbReference>
<feature type="region of interest" description="Disordered" evidence="3">
    <location>
        <begin position="15"/>
        <end position="40"/>
    </location>
</feature>
<feature type="compositionally biased region" description="Polar residues" evidence="3">
    <location>
        <begin position="129"/>
        <end position="146"/>
    </location>
</feature>
<comment type="similarity">
    <text evidence="1">Belongs to the Cdt1 family.</text>
</comment>
<evidence type="ECO:0000256" key="1">
    <source>
        <dbReference type="ARBA" id="ARBA00008356"/>
    </source>
</evidence>
<dbReference type="Pfam" id="PF16679">
    <property type="entry name" value="CDT1_C"/>
    <property type="match status" value="1"/>
</dbReference>
<evidence type="ECO:0000313" key="5">
    <source>
        <dbReference type="EMBL" id="CAL1577734.1"/>
    </source>
</evidence>
<dbReference type="AlphaFoldDB" id="A0AAV2JQY0"/>
<dbReference type="Gene3D" id="1.10.10.1420">
    <property type="entry name" value="DNA replication factor Cdt1, C-terminal WH domain"/>
    <property type="match status" value="1"/>
</dbReference>
<dbReference type="Proteomes" id="UP001497482">
    <property type="component" value="Chromosome 13"/>
</dbReference>
<feature type="compositionally biased region" description="Basic residues" evidence="3">
    <location>
        <begin position="15"/>
        <end position="26"/>
    </location>
</feature>
<dbReference type="InterPro" id="IPR045173">
    <property type="entry name" value="Cdt1"/>
</dbReference>
<dbReference type="PANTHER" id="PTHR28637">
    <property type="entry name" value="DNA REPLICATION FACTOR CDT1"/>
    <property type="match status" value="1"/>
</dbReference>
<dbReference type="CDD" id="cd08767">
    <property type="entry name" value="Cdt1_c"/>
    <property type="match status" value="1"/>
</dbReference>